<evidence type="ECO:0000313" key="5">
    <source>
        <dbReference type="Proteomes" id="UP000294599"/>
    </source>
</evidence>
<feature type="transmembrane region" description="Helical" evidence="1">
    <location>
        <begin position="312"/>
        <end position="331"/>
    </location>
</feature>
<comment type="caution">
    <text evidence="4">The sequence shown here is derived from an EMBL/GenBank/DDBJ whole genome shotgun (WGS) entry which is preliminary data.</text>
</comment>
<dbReference type="Proteomes" id="UP000294599">
    <property type="component" value="Unassembled WGS sequence"/>
</dbReference>
<dbReference type="RefSeq" id="WP_132577427.1">
    <property type="nucleotide sequence ID" value="NZ_JBHLWF010000026.1"/>
</dbReference>
<proteinExistence type="predicted"/>
<gene>
    <name evidence="4" type="ORF">EDC25_11141</name>
</gene>
<dbReference type="InterPro" id="IPR046278">
    <property type="entry name" value="DUF6311"/>
</dbReference>
<keyword evidence="1" id="KW-0472">Membrane</keyword>
<feature type="transmembrane region" description="Helical" evidence="1">
    <location>
        <begin position="263"/>
        <end position="291"/>
    </location>
</feature>
<feature type="transmembrane region" description="Helical" evidence="1">
    <location>
        <begin position="378"/>
        <end position="399"/>
    </location>
</feature>
<feature type="transmembrane region" description="Helical" evidence="1">
    <location>
        <begin position="411"/>
        <end position="437"/>
    </location>
</feature>
<feature type="domain" description="DUF6311" evidence="2">
    <location>
        <begin position="84"/>
        <end position="497"/>
    </location>
</feature>
<evidence type="ECO:0008006" key="6">
    <source>
        <dbReference type="Google" id="ProtNLM"/>
    </source>
</evidence>
<feature type="transmembrane region" description="Helical" evidence="1">
    <location>
        <begin position="208"/>
        <end position="226"/>
    </location>
</feature>
<dbReference type="OrthoDB" id="1814621at2"/>
<reference evidence="4 5" key="1">
    <citation type="submission" date="2019-03" db="EMBL/GenBank/DDBJ databases">
        <title>Genomic Encyclopedia of Type Strains, Phase IV (KMG-IV): sequencing the most valuable type-strain genomes for metagenomic binning, comparative biology and taxonomic classification.</title>
        <authorList>
            <person name="Goeker M."/>
        </authorList>
    </citation>
    <scope>NUCLEOTIDE SEQUENCE [LARGE SCALE GENOMIC DNA]</scope>
    <source>
        <strain evidence="4 5">DSM 21944</strain>
    </source>
</reference>
<evidence type="ECO:0000313" key="4">
    <source>
        <dbReference type="EMBL" id="TCS97761.1"/>
    </source>
</evidence>
<dbReference type="Pfam" id="PF25853">
    <property type="entry name" value="DUF6311_C"/>
    <property type="match status" value="1"/>
</dbReference>
<sequence length="635" mass="68960">MTAAIRAAAALARWMPALMFLAFALAFTAYCLAFVLALAQRFPASAAALHVDAWAIAALGTALALLAPLARRDAPPSAGILAGALVGALLYLRTFGWAWLDPTAIDWLLQGDLAQHYTGWAFFRQEPWQSPPGTIATLRYPVGTSVFFTDAHPLLALLLKPFAGWLPQPFQYIGLTYLMSWTLMGASAAAVARLAVPSGPASDGRDALLVPALVALMAVLSPVMVMRIGHDTLTAQWLVVAATGLAIWRAQRLAESDAGEPRARLAWCVLAGVASLTHLYLLAMVLAVFAADRLQGLLVARSLRWRATVSDSASVLATCIPLLWLAGAFTVPRDQTLDAGNAGRWSADLTSLVDTHGVSNLAAWLPGWRMTRPEQWEGWAYLGAGALLATALAVVVLVLRRDARRVLQRSSTLWLAALGMFLFALSPLVTAAGSTLAEFESLRGISLYSLFRSCGRFVWPLHYLLLLVSLLVLARAGRLFAVPLLVFVCLLQVYDLRLHDSFGQRRVQAPKIEHAPWTDPRWTVLAEGRRHLELVSGDGCGRQAAPWLPATHLALRHGMTVNSGYVARMDRSRWERYCVLQRELLESGARRADTLYLLHAEYLDAFRAASSPAVRCETISGQHACVVDVGSLPQG</sequence>
<organism evidence="4 5">
    <name type="scientific">Pseudofulvimonas gallinarii</name>
    <dbReference type="NCBI Taxonomy" id="634155"/>
    <lineage>
        <taxon>Bacteria</taxon>
        <taxon>Pseudomonadati</taxon>
        <taxon>Pseudomonadota</taxon>
        <taxon>Gammaproteobacteria</taxon>
        <taxon>Lysobacterales</taxon>
        <taxon>Rhodanobacteraceae</taxon>
        <taxon>Pseudofulvimonas</taxon>
    </lineage>
</organism>
<feature type="domain" description="DUF6311" evidence="3">
    <location>
        <begin position="521"/>
        <end position="626"/>
    </location>
</feature>
<feature type="transmembrane region" description="Helical" evidence="1">
    <location>
        <begin position="172"/>
        <end position="196"/>
    </location>
</feature>
<keyword evidence="1" id="KW-0812">Transmembrane</keyword>
<evidence type="ECO:0000256" key="1">
    <source>
        <dbReference type="SAM" id="Phobius"/>
    </source>
</evidence>
<evidence type="ECO:0000259" key="3">
    <source>
        <dbReference type="Pfam" id="PF25853"/>
    </source>
</evidence>
<keyword evidence="5" id="KW-1185">Reference proteome</keyword>
<evidence type="ECO:0000259" key="2">
    <source>
        <dbReference type="Pfam" id="PF19830"/>
    </source>
</evidence>
<dbReference type="AlphaFoldDB" id="A0A4R3LC86"/>
<keyword evidence="1" id="KW-1133">Transmembrane helix</keyword>
<accession>A0A4R3LC86</accession>
<dbReference type="EMBL" id="SMAF01000011">
    <property type="protein sequence ID" value="TCS97761.1"/>
    <property type="molecule type" value="Genomic_DNA"/>
</dbReference>
<feature type="transmembrane region" description="Helical" evidence="1">
    <location>
        <begin position="479"/>
        <end position="496"/>
    </location>
</feature>
<feature type="transmembrane region" description="Helical" evidence="1">
    <location>
        <begin position="49"/>
        <end position="67"/>
    </location>
</feature>
<protein>
    <recommendedName>
        <fullName evidence="6">Dolichyl-phosphate-mannose-protein mannosyltransferase</fullName>
    </recommendedName>
</protein>
<dbReference type="InterPro" id="IPR058671">
    <property type="entry name" value="DUF6311_C"/>
</dbReference>
<feature type="transmembrane region" description="Helical" evidence="1">
    <location>
        <begin position="457"/>
        <end position="474"/>
    </location>
</feature>
<dbReference type="Pfam" id="PF19830">
    <property type="entry name" value="DUF6311"/>
    <property type="match status" value="1"/>
</dbReference>
<feature type="transmembrane region" description="Helical" evidence="1">
    <location>
        <begin position="79"/>
        <end position="100"/>
    </location>
</feature>
<name>A0A4R3LC86_9GAMM</name>